<feature type="transmembrane region" description="Helical" evidence="1">
    <location>
        <begin position="35"/>
        <end position="56"/>
    </location>
</feature>
<feature type="transmembrane region" description="Helical" evidence="1">
    <location>
        <begin position="169"/>
        <end position="187"/>
    </location>
</feature>
<name>A0A1G9VCN7_9BACL</name>
<dbReference type="EMBL" id="FNHW01000001">
    <property type="protein sequence ID" value="SDM69635.1"/>
    <property type="molecule type" value="Genomic_DNA"/>
</dbReference>
<gene>
    <name evidence="2" type="ORF">SAMN04488137_1490</name>
</gene>
<evidence type="ECO:0008006" key="4">
    <source>
        <dbReference type="Google" id="ProtNLM"/>
    </source>
</evidence>
<feature type="transmembrane region" description="Helical" evidence="1">
    <location>
        <begin position="147"/>
        <end position="164"/>
    </location>
</feature>
<keyword evidence="1" id="KW-0812">Transmembrane</keyword>
<dbReference type="AlphaFoldDB" id="A0A1G9VCN7"/>
<feature type="transmembrane region" description="Helical" evidence="1">
    <location>
        <begin position="68"/>
        <end position="88"/>
    </location>
</feature>
<feature type="transmembrane region" description="Helical" evidence="1">
    <location>
        <begin position="6"/>
        <end position="23"/>
    </location>
</feature>
<evidence type="ECO:0000313" key="2">
    <source>
        <dbReference type="EMBL" id="SDM69635.1"/>
    </source>
</evidence>
<feature type="transmembrane region" description="Helical" evidence="1">
    <location>
        <begin position="100"/>
        <end position="118"/>
    </location>
</feature>
<proteinExistence type="predicted"/>
<dbReference type="STRING" id="459525.SAMN04488137_1490"/>
<feature type="transmembrane region" description="Helical" evidence="1">
    <location>
        <begin position="193"/>
        <end position="213"/>
    </location>
</feature>
<dbReference type="OrthoDB" id="4331374at2"/>
<organism evidence="2 3">
    <name type="scientific">Fictibacillus solisalsi</name>
    <dbReference type="NCBI Taxonomy" id="459525"/>
    <lineage>
        <taxon>Bacteria</taxon>
        <taxon>Bacillati</taxon>
        <taxon>Bacillota</taxon>
        <taxon>Bacilli</taxon>
        <taxon>Bacillales</taxon>
        <taxon>Fictibacillaceae</taxon>
        <taxon>Fictibacillus</taxon>
    </lineage>
</organism>
<reference evidence="3" key="1">
    <citation type="submission" date="2016-10" db="EMBL/GenBank/DDBJ databases">
        <authorList>
            <person name="Varghese N."/>
            <person name="Submissions S."/>
        </authorList>
    </citation>
    <scope>NUCLEOTIDE SEQUENCE [LARGE SCALE GENOMIC DNA]</scope>
    <source>
        <strain evidence="3">CGMCC 1.6854</strain>
    </source>
</reference>
<accession>A0A1G9VCN7</accession>
<evidence type="ECO:0000313" key="3">
    <source>
        <dbReference type="Proteomes" id="UP000199544"/>
    </source>
</evidence>
<protein>
    <recommendedName>
        <fullName evidence="4">Phospholipid phosphatase</fullName>
    </recommendedName>
</protein>
<keyword evidence="1" id="KW-0472">Membrane</keyword>
<keyword evidence="3" id="KW-1185">Reference proteome</keyword>
<sequence length="222" mass="25043">MDSWIYAFFTIGYVVLLLMGFYRANQTGLFTLGNLLIFVTMGLVYDNGVIAIGRWIGSGSFLEKLSFYRFVFHALFTPMLVLFSYYVIRESGVGWAKSKSAKRLFIAFTVLLIVLEIVTETMDVKLKVEEKFGALRYVDAESGGPPLMVLLTIIPLLSAGFYILKRQLWIWMLGGAVIMTAGRAIPLELDSTAVTNAFELILLICLWATKFYLDQKQRGVEV</sequence>
<dbReference type="Proteomes" id="UP000199544">
    <property type="component" value="Unassembled WGS sequence"/>
</dbReference>
<dbReference type="RefSeq" id="WP_090233595.1">
    <property type="nucleotide sequence ID" value="NZ_FNHW01000001.1"/>
</dbReference>
<evidence type="ECO:0000256" key="1">
    <source>
        <dbReference type="SAM" id="Phobius"/>
    </source>
</evidence>
<keyword evidence="1" id="KW-1133">Transmembrane helix</keyword>